<keyword evidence="4 5" id="KW-0472">Membrane</keyword>
<reference evidence="6 7" key="1">
    <citation type="submission" date="2012-05" db="EMBL/GenBank/DDBJ databases">
        <title>Finished chromosome of genome of Chamaesiphon sp. PCC 6605.</title>
        <authorList>
            <consortium name="US DOE Joint Genome Institute"/>
            <person name="Gugger M."/>
            <person name="Coursin T."/>
            <person name="Rippka R."/>
            <person name="Tandeau De Marsac N."/>
            <person name="Huntemann M."/>
            <person name="Wei C.-L."/>
            <person name="Han J."/>
            <person name="Detter J.C."/>
            <person name="Han C."/>
            <person name="Tapia R."/>
            <person name="Chen A."/>
            <person name="Kyrpides N."/>
            <person name="Mavromatis K."/>
            <person name="Markowitz V."/>
            <person name="Szeto E."/>
            <person name="Ivanova N."/>
            <person name="Pagani I."/>
            <person name="Pati A."/>
            <person name="Goodwin L."/>
            <person name="Nordberg H.P."/>
            <person name="Cantor M.N."/>
            <person name="Hua S.X."/>
            <person name="Woyke T."/>
            <person name="Kerfeld C.A."/>
        </authorList>
    </citation>
    <scope>NUCLEOTIDE SEQUENCE [LARGE SCALE GENOMIC DNA]</scope>
    <source>
        <strain evidence="7">ATCC 27169 / PCC 6605</strain>
    </source>
</reference>
<evidence type="ECO:0000256" key="1">
    <source>
        <dbReference type="ARBA" id="ARBA00004127"/>
    </source>
</evidence>
<dbReference type="RefSeq" id="WP_015162604.1">
    <property type="nucleotide sequence ID" value="NC_019697.1"/>
</dbReference>
<dbReference type="AlphaFoldDB" id="K9UN45"/>
<evidence type="ECO:0008006" key="8">
    <source>
        <dbReference type="Google" id="ProtNLM"/>
    </source>
</evidence>
<keyword evidence="3 5" id="KW-1133">Transmembrane helix</keyword>
<dbReference type="GO" id="GO:0012505">
    <property type="term" value="C:endomembrane system"/>
    <property type="evidence" value="ECO:0007669"/>
    <property type="project" value="UniProtKB-SubCell"/>
</dbReference>
<evidence type="ECO:0000256" key="4">
    <source>
        <dbReference type="ARBA" id="ARBA00023136"/>
    </source>
</evidence>
<accession>K9UN45</accession>
<comment type="subcellular location">
    <subcellularLocation>
        <location evidence="1">Endomembrane system</location>
        <topology evidence="1">Multi-pass membrane protein</topology>
    </subcellularLocation>
</comment>
<dbReference type="Proteomes" id="UP000010366">
    <property type="component" value="Chromosome"/>
</dbReference>
<gene>
    <name evidence="6" type="ORF">Cha6605_5665</name>
</gene>
<evidence type="ECO:0000256" key="5">
    <source>
        <dbReference type="SAM" id="Phobius"/>
    </source>
</evidence>
<evidence type="ECO:0000313" key="6">
    <source>
        <dbReference type="EMBL" id="AFY96527.1"/>
    </source>
</evidence>
<organism evidence="6 7">
    <name type="scientific">Chamaesiphon minutus (strain ATCC 27169 / PCC 6605)</name>
    <dbReference type="NCBI Taxonomy" id="1173020"/>
    <lineage>
        <taxon>Bacteria</taxon>
        <taxon>Bacillati</taxon>
        <taxon>Cyanobacteriota</taxon>
        <taxon>Cyanophyceae</taxon>
        <taxon>Gomontiellales</taxon>
        <taxon>Chamaesiphonaceae</taxon>
        <taxon>Chamaesiphon</taxon>
    </lineage>
</organism>
<keyword evidence="7" id="KW-1185">Reference proteome</keyword>
<dbReference type="PANTHER" id="PTHR12714">
    <property type="entry name" value="PROTEIN-S ISOPRENYLCYSTEINE O-METHYLTRANSFERASE"/>
    <property type="match status" value="1"/>
</dbReference>
<feature type="transmembrane region" description="Helical" evidence="5">
    <location>
        <begin position="110"/>
        <end position="137"/>
    </location>
</feature>
<evidence type="ECO:0000256" key="3">
    <source>
        <dbReference type="ARBA" id="ARBA00022989"/>
    </source>
</evidence>
<dbReference type="GO" id="GO:0016740">
    <property type="term" value="F:transferase activity"/>
    <property type="evidence" value="ECO:0007669"/>
    <property type="project" value="UniProtKB-ARBA"/>
</dbReference>
<dbReference type="Gene3D" id="1.20.120.1630">
    <property type="match status" value="1"/>
</dbReference>
<keyword evidence="2 5" id="KW-0812">Transmembrane</keyword>
<protein>
    <recommendedName>
        <fullName evidence="8">Isoprenylcysteine carboxylmethyltransferase family protein</fullName>
    </recommendedName>
</protein>
<evidence type="ECO:0000313" key="7">
    <source>
        <dbReference type="Proteomes" id="UP000010366"/>
    </source>
</evidence>
<name>K9UN45_CHAP6</name>
<dbReference type="OrthoDB" id="5471300at2"/>
<dbReference type="InterPro" id="IPR007318">
    <property type="entry name" value="Phopholipid_MeTrfase"/>
</dbReference>
<dbReference type="KEGG" id="cmp:Cha6605_5665"/>
<feature type="transmembrane region" description="Helical" evidence="5">
    <location>
        <begin position="50"/>
        <end position="71"/>
    </location>
</feature>
<feature type="transmembrane region" description="Helical" evidence="5">
    <location>
        <begin position="20"/>
        <end position="38"/>
    </location>
</feature>
<dbReference type="eggNOG" id="COG2020">
    <property type="taxonomic scope" value="Bacteria"/>
</dbReference>
<dbReference type="EMBL" id="CP003600">
    <property type="protein sequence ID" value="AFY96527.1"/>
    <property type="molecule type" value="Genomic_DNA"/>
</dbReference>
<dbReference type="Pfam" id="PF04191">
    <property type="entry name" value="PEMT"/>
    <property type="match status" value="1"/>
</dbReference>
<proteinExistence type="predicted"/>
<evidence type="ECO:0000256" key="2">
    <source>
        <dbReference type="ARBA" id="ARBA00022692"/>
    </source>
</evidence>
<dbReference type="STRING" id="1173020.Cha6605_5665"/>
<dbReference type="PANTHER" id="PTHR12714:SF24">
    <property type="entry name" value="SLR1182 PROTEIN"/>
    <property type="match status" value="1"/>
</dbReference>
<sequence length="170" mass="19416">MKLLSDWGVTTNWWRGDRGEYWVIAQGVLLLIFALLPPTRPSSIELDSSVLQYISWILTAIFGILAIVFLGRSLSDLGQNLTPLPHPRDEGQLVKTGVYGLVRHPMYSGVIYLALAYASWQMSWIHLVGSIVLFVFFDAKSRKEEVWLTEKFSDYASYSNSVKKLIPWIY</sequence>
<dbReference type="HOGENOM" id="CLU_065200_5_0_3"/>